<proteinExistence type="predicted"/>
<dbReference type="PANTHER" id="PTHR44591:SF25">
    <property type="entry name" value="CHEMOTAXIS TWO-COMPONENT RESPONSE REGULATOR"/>
    <property type="match status" value="1"/>
</dbReference>
<dbReference type="SUPFAM" id="SSF52172">
    <property type="entry name" value="CheY-like"/>
    <property type="match status" value="1"/>
</dbReference>
<dbReference type="Proteomes" id="UP000556026">
    <property type="component" value="Unassembled WGS sequence"/>
</dbReference>
<organism evidence="4 5">
    <name type="scientific">Geomonas silvestris</name>
    <dbReference type="NCBI Taxonomy" id="2740184"/>
    <lineage>
        <taxon>Bacteria</taxon>
        <taxon>Pseudomonadati</taxon>
        <taxon>Thermodesulfobacteriota</taxon>
        <taxon>Desulfuromonadia</taxon>
        <taxon>Geobacterales</taxon>
        <taxon>Geobacteraceae</taxon>
        <taxon>Geomonas</taxon>
    </lineage>
</organism>
<evidence type="ECO:0000256" key="2">
    <source>
        <dbReference type="PROSITE-ProRule" id="PRU00169"/>
    </source>
</evidence>
<dbReference type="AlphaFoldDB" id="A0A6V8MKQ9"/>
<protein>
    <submittedName>
        <fullName evidence="4">Two-component system response regulator</fullName>
    </submittedName>
</protein>
<dbReference type="Gene3D" id="3.30.300.160">
    <property type="entry name" value="Type II secretion system, protein E, N-terminal domain"/>
    <property type="match status" value="1"/>
</dbReference>
<comment type="caution">
    <text evidence="4">The sequence shown here is derived from an EMBL/GenBank/DDBJ whole genome shotgun (WGS) entry which is preliminary data.</text>
</comment>
<dbReference type="Gene3D" id="3.40.50.2300">
    <property type="match status" value="1"/>
</dbReference>
<dbReference type="Pfam" id="PF05157">
    <property type="entry name" value="MshEN"/>
    <property type="match status" value="1"/>
</dbReference>
<dbReference type="InterPro" id="IPR011006">
    <property type="entry name" value="CheY-like_superfamily"/>
</dbReference>
<sequence length="284" mass="30752">MAANAQLVEMLVKTGLITQAALEQAEARRASSGQALGWTLCEMGVMSEDQWIDSLAKGFGFKTVQEITGYSFSPDLLKLIPAPFAARHLIFPLKAKDGMLALAVTDPFHSPPLNEVTQQTGLKLIPFLVRRADIKEAIEKFYQPGAAPEKAPAAAVGRKILVVDDSHSIATIIAAALEKEGYQVVIGHDGMEGLKLTIAERPDLIICDTVMPRMDGYGLLRALKGNPVTAQIPTLLVTAKSGCEDEQRALEAGFIDFIPKPIQPVRLVSRVKRAFEIAASLKRP</sequence>
<dbReference type="SMART" id="SM00448">
    <property type="entry name" value="REC"/>
    <property type="match status" value="1"/>
</dbReference>
<feature type="domain" description="Response regulatory" evidence="3">
    <location>
        <begin position="159"/>
        <end position="275"/>
    </location>
</feature>
<dbReference type="PROSITE" id="PS50110">
    <property type="entry name" value="RESPONSE_REGULATORY"/>
    <property type="match status" value="1"/>
</dbReference>
<evidence type="ECO:0000313" key="5">
    <source>
        <dbReference type="Proteomes" id="UP000556026"/>
    </source>
</evidence>
<dbReference type="InterPro" id="IPR001789">
    <property type="entry name" value="Sig_transdc_resp-reg_receiver"/>
</dbReference>
<feature type="modified residue" description="4-aspartylphosphate" evidence="2">
    <location>
        <position position="208"/>
    </location>
</feature>
<dbReference type="Pfam" id="PF00072">
    <property type="entry name" value="Response_reg"/>
    <property type="match status" value="1"/>
</dbReference>
<dbReference type="InterPro" id="IPR007831">
    <property type="entry name" value="T2SS_GspE_N"/>
</dbReference>
<dbReference type="PANTHER" id="PTHR44591">
    <property type="entry name" value="STRESS RESPONSE REGULATOR PROTEIN 1"/>
    <property type="match status" value="1"/>
</dbReference>
<dbReference type="GO" id="GO:0000160">
    <property type="term" value="P:phosphorelay signal transduction system"/>
    <property type="evidence" value="ECO:0007669"/>
    <property type="project" value="InterPro"/>
</dbReference>
<name>A0A6V8MKQ9_9BACT</name>
<gene>
    <name evidence="4" type="ORF">GMST_29250</name>
</gene>
<dbReference type="InterPro" id="IPR050595">
    <property type="entry name" value="Bact_response_regulator"/>
</dbReference>
<evidence type="ECO:0000259" key="3">
    <source>
        <dbReference type="PROSITE" id="PS50110"/>
    </source>
</evidence>
<dbReference type="EMBL" id="BLXX01000009">
    <property type="protein sequence ID" value="GFO60600.1"/>
    <property type="molecule type" value="Genomic_DNA"/>
</dbReference>
<dbReference type="SUPFAM" id="SSF160246">
    <property type="entry name" value="EspE N-terminal domain-like"/>
    <property type="match status" value="1"/>
</dbReference>
<keyword evidence="1 2" id="KW-0597">Phosphoprotein</keyword>
<evidence type="ECO:0000313" key="4">
    <source>
        <dbReference type="EMBL" id="GFO60600.1"/>
    </source>
</evidence>
<reference evidence="5" key="1">
    <citation type="submission" date="2020-06" db="EMBL/GenBank/DDBJ databases">
        <title>Draft genomic sequence of Geomonas sp. Red330.</title>
        <authorList>
            <person name="Itoh H."/>
            <person name="Zhenxing X."/>
            <person name="Ushijima N."/>
            <person name="Masuda Y."/>
            <person name="Shiratori Y."/>
            <person name="Senoo K."/>
        </authorList>
    </citation>
    <scope>NUCLEOTIDE SEQUENCE [LARGE SCALE GENOMIC DNA]</scope>
    <source>
        <strain evidence="5">Red330</strain>
    </source>
</reference>
<evidence type="ECO:0000256" key="1">
    <source>
        <dbReference type="ARBA" id="ARBA00022553"/>
    </source>
</evidence>
<keyword evidence="5" id="KW-1185">Reference proteome</keyword>
<accession>A0A6V8MKQ9</accession>
<dbReference type="InterPro" id="IPR037257">
    <property type="entry name" value="T2SS_E_N_sf"/>
</dbReference>
<dbReference type="RefSeq" id="WP_183355413.1">
    <property type="nucleotide sequence ID" value="NZ_BLXX01000009.1"/>
</dbReference>